<accession>A0ABP8NLW4</accession>
<reference evidence="3" key="1">
    <citation type="journal article" date="2019" name="Int. J. Syst. Evol. Microbiol.">
        <title>The Global Catalogue of Microorganisms (GCM) 10K type strain sequencing project: providing services to taxonomists for standard genome sequencing and annotation.</title>
        <authorList>
            <consortium name="The Broad Institute Genomics Platform"/>
            <consortium name="The Broad Institute Genome Sequencing Center for Infectious Disease"/>
            <person name="Wu L."/>
            <person name="Ma J."/>
        </authorList>
    </citation>
    <scope>NUCLEOTIDE SEQUENCE [LARGE SCALE GENOMIC DNA]</scope>
    <source>
        <strain evidence="3">JCM 17759</strain>
    </source>
</reference>
<proteinExistence type="predicted"/>
<protein>
    <submittedName>
        <fullName evidence="2">Uncharacterized protein</fullName>
    </submittedName>
</protein>
<evidence type="ECO:0000313" key="2">
    <source>
        <dbReference type="EMBL" id="GAA4469098.1"/>
    </source>
</evidence>
<evidence type="ECO:0000256" key="1">
    <source>
        <dbReference type="SAM" id="MobiDB-lite"/>
    </source>
</evidence>
<comment type="caution">
    <text evidence="2">The sequence shown here is derived from an EMBL/GenBank/DDBJ whole genome shotgun (WGS) entry which is preliminary data.</text>
</comment>
<name>A0ABP8NLW4_9BACT</name>
<dbReference type="Proteomes" id="UP001500840">
    <property type="component" value="Unassembled WGS sequence"/>
</dbReference>
<dbReference type="RefSeq" id="WP_345327414.1">
    <property type="nucleotide sequence ID" value="NZ_BAABGA010000103.1"/>
</dbReference>
<sequence length="565" mass="62927">MILSLFRSFPFLLTLVSVFSFTAIPTIAVAAGGKLTIRVDDETTGEPASARLEIFRGDESGRRMSIRRTVPAGIGVVIDRTLDVSFPDGPYTFRLTRGPEYRVIRGNFALDPESLDEHGVRLPRMIDMLDKGWTSGDCCVLASPNSLPLRMAAEDLHVAAVLGHEDAKPIAGRDRDDPPANDPSWIREDAIHDRGLLFYGLPVELEESAELEKTAEPQEPTERDEATEREKSVGRPDSKLPVAARLVTIPKNDPTNTDIENKDANNGGGPDVRVAIENPFAWPLPVWLASQRVDGFFILGDWLRLDRKIINPADGREPDGPRTEHPTELGRWAERIYSNLLEAGFRIPPLAGSGSDAPTTPVGYNRLYVAAPLEAYRQLDSDANAAVRVLSETEWWHRAFRGNSVATNGPMLLPTLSGQIPGHVFTANGGQTLTLQPEIQLSVRDPVDYLEVIHNGEVFYSARLDEFAKAGGVIPALEVEESGWVMIRVVTLYEDHYRAAISAPWYIEFDGQPRVTKRSVEFFRDWLSQYEARLKKLPPQELAPHIPYIRAARAFWTAREQAVRE</sequence>
<keyword evidence="3" id="KW-1185">Reference proteome</keyword>
<dbReference type="EMBL" id="BAABGA010000103">
    <property type="protein sequence ID" value="GAA4469098.1"/>
    <property type="molecule type" value="Genomic_DNA"/>
</dbReference>
<feature type="region of interest" description="Disordered" evidence="1">
    <location>
        <begin position="209"/>
        <end position="270"/>
    </location>
</feature>
<evidence type="ECO:0000313" key="3">
    <source>
        <dbReference type="Proteomes" id="UP001500840"/>
    </source>
</evidence>
<organism evidence="2 3">
    <name type="scientific">Novipirellula rosea</name>
    <dbReference type="NCBI Taxonomy" id="1031540"/>
    <lineage>
        <taxon>Bacteria</taxon>
        <taxon>Pseudomonadati</taxon>
        <taxon>Planctomycetota</taxon>
        <taxon>Planctomycetia</taxon>
        <taxon>Pirellulales</taxon>
        <taxon>Pirellulaceae</taxon>
        <taxon>Novipirellula</taxon>
    </lineage>
</organism>
<gene>
    <name evidence="2" type="ORF">GCM10023156_60840</name>
</gene>
<feature type="compositionally biased region" description="Basic and acidic residues" evidence="1">
    <location>
        <begin position="210"/>
        <end position="238"/>
    </location>
</feature>